<reference evidence="2 3" key="1">
    <citation type="submission" date="2017-06" db="EMBL/GenBank/DDBJ databases">
        <authorList>
            <consortium name="Pathogen Informatics"/>
        </authorList>
    </citation>
    <scope>NUCLEOTIDE SEQUENCE [LARGE SCALE GENOMIC DNA]</scope>
    <source>
        <strain evidence="2 3">NCTC13839</strain>
    </source>
</reference>
<dbReference type="CDD" id="cd01300">
    <property type="entry name" value="YtcJ_like"/>
    <property type="match status" value="1"/>
</dbReference>
<dbReference type="EMBL" id="LT906462">
    <property type="protein sequence ID" value="SNV57527.1"/>
    <property type="molecule type" value="Genomic_DNA"/>
</dbReference>
<dbReference type="KEGG" id="sste:SAMEA4384403_0348"/>
<accession>A0A239YFA4</accession>
<dbReference type="SUPFAM" id="SSF51556">
    <property type="entry name" value="Metallo-dependent hydrolases"/>
    <property type="match status" value="1"/>
</dbReference>
<protein>
    <submittedName>
        <fullName evidence="2">N-substituted formamide deformylase</fullName>
        <ecNumber evidence="2">3.5.1.91</ecNumber>
    </submittedName>
</protein>
<dbReference type="Gene3D" id="2.30.40.10">
    <property type="entry name" value="Urease, subunit C, domain 1"/>
    <property type="match status" value="1"/>
</dbReference>
<dbReference type="InterPro" id="IPR033932">
    <property type="entry name" value="YtcJ-like"/>
</dbReference>
<dbReference type="Gene3D" id="3.20.20.140">
    <property type="entry name" value="Metal-dependent hydrolases"/>
    <property type="match status" value="1"/>
</dbReference>
<dbReference type="EC" id="3.5.1.91" evidence="2"/>
<evidence type="ECO:0000259" key="1">
    <source>
        <dbReference type="Pfam" id="PF07969"/>
    </source>
</evidence>
<proteinExistence type="predicted"/>
<dbReference type="PANTHER" id="PTHR22642:SF2">
    <property type="entry name" value="PROTEIN LONG AFTER FAR-RED 3"/>
    <property type="match status" value="1"/>
</dbReference>
<dbReference type="Proteomes" id="UP000242084">
    <property type="component" value="Chromosome 1"/>
</dbReference>
<dbReference type="Gene3D" id="3.10.310.70">
    <property type="match status" value="1"/>
</dbReference>
<evidence type="ECO:0000313" key="2">
    <source>
        <dbReference type="EMBL" id="SNV57527.1"/>
    </source>
</evidence>
<keyword evidence="2" id="KW-0378">Hydrolase</keyword>
<evidence type="ECO:0000313" key="3">
    <source>
        <dbReference type="Proteomes" id="UP000242084"/>
    </source>
</evidence>
<name>A0A239YFA4_9STAP</name>
<gene>
    <name evidence="2" type="primary">nfdA</name>
    <name evidence="2" type="ORF">SAMEA4384403_00348</name>
</gene>
<dbReference type="InterPro" id="IPR032466">
    <property type="entry name" value="Metal_Hydrolase"/>
</dbReference>
<dbReference type="PANTHER" id="PTHR22642">
    <property type="entry name" value="IMIDAZOLONEPROPIONASE"/>
    <property type="match status" value="1"/>
</dbReference>
<dbReference type="InterPro" id="IPR013108">
    <property type="entry name" value="Amidohydro_3"/>
</dbReference>
<sequence>MKKLFKNGTIYTMLNKEDTYSGVIVENGKVLNVLNNETLKELNEQDFEVIDLEGNVMFPGFVDTHIHVMGTGVWLSSVILNGETDIEVVKNKIKRKSQELNKGDWLIAEGYDENLLGGVRLNKSDLDRICEDHPVMIYRVCRHAAIVNSKALALLNIQNDVENPDGGSYEKVNGELTGWVYDTAMEPFDELASNEDEQSLTYHLANSIDYLYQFGLTGAHTEDLGYYNDYKDVLNAYKTVVGDKEHQKPFRVRLLRHFSVYEQMIKDNATFIDGWIEPDAMKLYADGAYGGSTALLKEPYSNDPNQKNYGIAIYTQEELEEKVKMARKHDGAIAVHIIGDKACEMVLDAITNNPTPVGLRDRLIHISTLNESLIERVSKLSVICDVQPQFITSDFPWVQDKVGEKRARYLYPFKSMLDRGIVLGGGSDAPIEVPNPMVGVHAAVNRQVYGEEEAYFTEESLSVYEALKLYTTQASDIAQTTDRTGFIKEGYEADFTVLNKNPFKIDKRELATVQAVKTVVNGKIVYESE</sequence>
<dbReference type="OrthoDB" id="9767366at2"/>
<dbReference type="SUPFAM" id="SSF51338">
    <property type="entry name" value="Composite domain of metallo-dependent hydrolases"/>
    <property type="match status" value="1"/>
</dbReference>
<dbReference type="RefSeq" id="WP_095085908.1">
    <property type="nucleotide sequence ID" value="NZ_BMDM01000007.1"/>
</dbReference>
<dbReference type="Pfam" id="PF07969">
    <property type="entry name" value="Amidohydro_3"/>
    <property type="match status" value="1"/>
</dbReference>
<dbReference type="AlphaFoldDB" id="A0A239YFA4"/>
<dbReference type="InterPro" id="IPR011059">
    <property type="entry name" value="Metal-dep_hydrolase_composite"/>
</dbReference>
<dbReference type="GO" id="GO:0016810">
    <property type="term" value="F:hydrolase activity, acting on carbon-nitrogen (but not peptide) bonds"/>
    <property type="evidence" value="ECO:0007669"/>
    <property type="project" value="InterPro"/>
</dbReference>
<keyword evidence="3" id="KW-1185">Reference proteome</keyword>
<feature type="domain" description="Amidohydrolase 3" evidence="1">
    <location>
        <begin position="48"/>
        <end position="526"/>
    </location>
</feature>
<organism evidence="2 3">
    <name type="scientific">Mammaliicoccus stepanovicii</name>
    <dbReference type="NCBI Taxonomy" id="643214"/>
    <lineage>
        <taxon>Bacteria</taxon>
        <taxon>Bacillati</taxon>
        <taxon>Bacillota</taxon>
        <taxon>Bacilli</taxon>
        <taxon>Bacillales</taxon>
        <taxon>Staphylococcaceae</taxon>
        <taxon>Mammaliicoccus</taxon>
    </lineage>
</organism>